<dbReference type="AlphaFoldDB" id="A0A4C1TR58"/>
<dbReference type="EMBL" id="BGZK01000079">
    <property type="protein sequence ID" value="GBP16396.1"/>
    <property type="molecule type" value="Genomic_DNA"/>
</dbReference>
<accession>A0A4C1TR58</accession>
<organism evidence="1 2">
    <name type="scientific">Eumeta variegata</name>
    <name type="common">Bagworm moth</name>
    <name type="synonym">Eumeta japonica</name>
    <dbReference type="NCBI Taxonomy" id="151549"/>
    <lineage>
        <taxon>Eukaryota</taxon>
        <taxon>Metazoa</taxon>
        <taxon>Ecdysozoa</taxon>
        <taxon>Arthropoda</taxon>
        <taxon>Hexapoda</taxon>
        <taxon>Insecta</taxon>
        <taxon>Pterygota</taxon>
        <taxon>Neoptera</taxon>
        <taxon>Endopterygota</taxon>
        <taxon>Lepidoptera</taxon>
        <taxon>Glossata</taxon>
        <taxon>Ditrysia</taxon>
        <taxon>Tineoidea</taxon>
        <taxon>Psychidae</taxon>
        <taxon>Oiketicinae</taxon>
        <taxon>Eumeta</taxon>
    </lineage>
</organism>
<dbReference type="Proteomes" id="UP000299102">
    <property type="component" value="Unassembled WGS sequence"/>
</dbReference>
<gene>
    <name evidence="1" type="ORF">EVAR_9978_1</name>
</gene>
<evidence type="ECO:0000313" key="2">
    <source>
        <dbReference type="Proteomes" id="UP000299102"/>
    </source>
</evidence>
<keyword evidence="2" id="KW-1185">Reference proteome</keyword>
<reference evidence="1 2" key="1">
    <citation type="journal article" date="2019" name="Commun. Biol.">
        <title>The bagworm genome reveals a unique fibroin gene that provides high tensile strength.</title>
        <authorList>
            <person name="Kono N."/>
            <person name="Nakamura H."/>
            <person name="Ohtoshi R."/>
            <person name="Tomita M."/>
            <person name="Numata K."/>
            <person name="Arakawa K."/>
        </authorList>
    </citation>
    <scope>NUCLEOTIDE SEQUENCE [LARGE SCALE GENOMIC DNA]</scope>
</reference>
<evidence type="ECO:0000313" key="1">
    <source>
        <dbReference type="EMBL" id="GBP16396.1"/>
    </source>
</evidence>
<proteinExistence type="predicted"/>
<comment type="caution">
    <text evidence="1">The sequence shown here is derived from an EMBL/GenBank/DDBJ whole genome shotgun (WGS) entry which is preliminary data.</text>
</comment>
<protein>
    <submittedName>
        <fullName evidence="1">Uncharacterized protein</fullName>
    </submittedName>
</protein>
<sequence>MQRRKQDDVNVYPINGKQACELPESWWSSSFMDTSDFRGVINPFPVSWLADHNKRKTHITTRHCRHIHLRGEVLCSARRSRDRRCALPPFQTAARASPSAVIIAVQVTPPRPLPVTLPASLLMHRRSRIAALRHRRACASPPAHLPATLPRPCAASPFAVARRCLRHRRPGASCLRIAAFRCLRFAPARAPPRTPLSFKFAARFNHLRVIQIVTKASCIEVVIIIITIIAQPQPVAMTERDKSRYTEGSVIIGGSAELTCLNLNSKLISQIELLFLSNDSARAGDELRELVVKTGMSVKNVSKALATSVSSFKSNQKIYRCKARAAARDGTEMSRLDRRTSTTTEYGREVAASAIGFHSVNQTTLLIMGLKVEVVSQLARRAEDNLATGSFVPYVLLLMSK</sequence>
<name>A0A4C1TR58_EUMVA</name>